<gene>
    <name evidence="1" type="ORF">T01_16031</name>
</gene>
<evidence type="ECO:0000313" key="2">
    <source>
        <dbReference type="Proteomes" id="UP000054776"/>
    </source>
</evidence>
<accession>A0A0V1C112</accession>
<dbReference type="Proteomes" id="UP000054776">
    <property type="component" value="Unassembled WGS sequence"/>
</dbReference>
<comment type="caution">
    <text evidence="1">The sequence shown here is derived from an EMBL/GenBank/DDBJ whole genome shotgun (WGS) entry which is preliminary data.</text>
</comment>
<organism evidence="1 2">
    <name type="scientific">Trichinella spiralis</name>
    <name type="common">Trichina worm</name>
    <dbReference type="NCBI Taxonomy" id="6334"/>
    <lineage>
        <taxon>Eukaryota</taxon>
        <taxon>Metazoa</taxon>
        <taxon>Ecdysozoa</taxon>
        <taxon>Nematoda</taxon>
        <taxon>Enoplea</taxon>
        <taxon>Dorylaimia</taxon>
        <taxon>Trichinellida</taxon>
        <taxon>Trichinellidae</taxon>
        <taxon>Trichinella</taxon>
    </lineage>
</organism>
<feature type="non-terminal residue" evidence="1">
    <location>
        <position position="1"/>
    </location>
</feature>
<name>A0A0V1C112_TRISP</name>
<proteinExistence type="predicted"/>
<evidence type="ECO:0000313" key="1">
    <source>
        <dbReference type="EMBL" id="KRY42970.1"/>
    </source>
</evidence>
<protein>
    <submittedName>
        <fullName evidence="1">Uncharacterized protein</fullName>
    </submittedName>
</protein>
<dbReference type="EMBL" id="JYDH01000002">
    <property type="protein sequence ID" value="KRY42970.1"/>
    <property type="molecule type" value="Genomic_DNA"/>
</dbReference>
<keyword evidence="2" id="KW-1185">Reference proteome</keyword>
<dbReference type="AlphaFoldDB" id="A0A0V1C112"/>
<dbReference type="InParanoid" id="A0A0V1C112"/>
<sequence length="121" mass="13872">LMREIEKPKTENSAAFHGYSPKLSKKTDLAKHDSSSKYKLENYLLESVESHLEDIGDLIWLLVLIDLDLGSELPDSTVSSVFGSSIRRQLIMQYCKHLFLTEKTKLQKNEFHRNNFILCGG</sequence>
<reference evidence="1 2" key="1">
    <citation type="submission" date="2015-01" db="EMBL/GenBank/DDBJ databases">
        <title>Evolution of Trichinella species and genotypes.</title>
        <authorList>
            <person name="Korhonen P.K."/>
            <person name="Edoardo P."/>
            <person name="Giuseppe L.R."/>
            <person name="Gasser R.B."/>
        </authorList>
    </citation>
    <scope>NUCLEOTIDE SEQUENCE [LARGE SCALE GENOMIC DNA]</scope>
    <source>
        <strain evidence="1">ISS3</strain>
    </source>
</reference>